<dbReference type="GO" id="GO:0006260">
    <property type="term" value="P:DNA replication"/>
    <property type="evidence" value="ECO:0007669"/>
    <property type="project" value="UniProtKB-KW"/>
</dbReference>
<reference evidence="3" key="1">
    <citation type="journal article" date="2020" name="Nature">
        <title>Giant virus diversity and host interactions through global metagenomics.</title>
        <authorList>
            <person name="Schulz F."/>
            <person name="Roux S."/>
            <person name="Paez-Espino D."/>
            <person name="Jungbluth S."/>
            <person name="Walsh D.A."/>
            <person name="Denef V.J."/>
            <person name="McMahon K.D."/>
            <person name="Konstantinidis K.T."/>
            <person name="Eloe-Fadrosh E.A."/>
            <person name="Kyrpides N.C."/>
            <person name="Woyke T."/>
        </authorList>
    </citation>
    <scope>NUCLEOTIDE SEQUENCE</scope>
    <source>
        <strain evidence="3">GVMAG-M-3300018868-6</strain>
    </source>
</reference>
<dbReference type="EMBL" id="MN739259">
    <property type="protein sequence ID" value="QHS95845.1"/>
    <property type="molecule type" value="Genomic_DNA"/>
</dbReference>
<keyword evidence="1" id="KW-0235">DNA replication</keyword>
<organism evidence="3">
    <name type="scientific">viral metagenome</name>
    <dbReference type="NCBI Taxonomy" id="1070528"/>
    <lineage>
        <taxon>unclassified sequences</taxon>
        <taxon>metagenomes</taxon>
        <taxon>organismal metagenomes</taxon>
    </lineage>
</organism>
<evidence type="ECO:0000313" key="3">
    <source>
        <dbReference type="EMBL" id="QHS95845.1"/>
    </source>
</evidence>
<dbReference type="GO" id="GO:0005634">
    <property type="term" value="C:nucleus"/>
    <property type="evidence" value="ECO:0007669"/>
    <property type="project" value="TreeGrafter"/>
</dbReference>
<dbReference type="PANTHER" id="PTHR23389">
    <property type="entry name" value="CHROMOSOME TRANSMISSION FIDELITY FACTOR 18"/>
    <property type="match status" value="1"/>
</dbReference>
<sequence length="437" mass="50944">MERRRDYTKELIRSELMTTIRKFLSDFEENKHNLLISRGLYVYGESGVGKTHIIKHLLKEMNYDMVYYDASDVRNKTIIDGLANNNMADTNVLSMFHKKIKKIAIVMDDVDGMNNGDKGGINNLIKLIRPKKTKKQKKEEYTLNPIICIGNAHVDKKIKELKNVCVCVKVNKPTTTQVIEIIRTFFNNPTDAEQLANYVNGDLRKLENVMKLVETGVISSSTLSTMFEYKSSNDDTKQITTKLLNTYYPIKQHTTVINETDRTSVGLLFHENVIDMLNSSQTHVNTYAKLLDNMCFADYVDRVTFQKQLWIFNEMTSLIKTFHNSKILHESLPSAKYSENEVRFTKVLTKYATEYNNNKFIQQMCLSLNVDKKDLYLHFLRLRETMEMEKIYELYEQYDINDLEINRLYKLIDGTHVASAQIDEDEFIFDDGMSDEF</sequence>
<evidence type="ECO:0000256" key="1">
    <source>
        <dbReference type="ARBA" id="ARBA00022705"/>
    </source>
</evidence>
<proteinExistence type="predicted"/>
<accession>A0A6C0BTR3</accession>
<dbReference type="GO" id="GO:0016887">
    <property type="term" value="F:ATP hydrolysis activity"/>
    <property type="evidence" value="ECO:0007669"/>
    <property type="project" value="InterPro"/>
</dbReference>
<dbReference type="CDD" id="cd00009">
    <property type="entry name" value="AAA"/>
    <property type="match status" value="1"/>
</dbReference>
<dbReference type="Gene3D" id="3.40.50.300">
    <property type="entry name" value="P-loop containing nucleotide triphosphate hydrolases"/>
    <property type="match status" value="1"/>
</dbReference>
<dbReference type="GO" id="GO:0003677">
    <property type="term" value="F:DNA binding"/>
    <property type="evidence" value="ECO:0007669"/>
    <property type="project" value="TreeGrafter"/>
</dbReference>
<dbReference type="SUPFAM" id="SSF52540">
    <property type="entry name" value="P-loop containing nucleoside triphosphate hydrolases"/>
    <property type="match status" value="1"/>
</dbReference>
<feature type="domain" description="ATPase AAA-type core" evidence="2">
    <location>
        <begin position="41"/>
        <end position="154"/>
    </location>
</feature>
<dbReference type="PANTHER" id="PTHR23389:SF6">
    <property type="entry name" value="REPLICATION FACTOR C SUBUNIT 1"/>
    <property type="match status" value="1"/>
</dbReference>
<dbReference type="InterPro" id="IPR027417">
    <property type="entry name" value="P-loop_NTPase"/>
</dbReference>
<dbReference type="Pfam" id="PF00004">
    <property type="entry name" value="AAA"/>
    <property type="match status" value="1"/>
</dbReference>
<name>A0A6C0BTR3_9ZZZZ</name>
<protein>
    <recommendedName>
        <fullName evidence="2">ATPase AAA-type core domain-containing protein</fullName>
    </recommendedName>
</protein>
<dbReference type="InterPro" id="IPR003959">
    <property type="entry name" value="ATPase_AAA_core"/>
</dbReference>
<dbReference type="AlphaFoldDB" id="A0A6C0BTR3"/>
<dbReference type="GO" id="GO:0005524">
    <property type="term" value="F:ATP binding"/>
    <property type="evidence" value="ECO:0007669"/>
    <property type="project" value="InterPro"/>
</dbReference>
<evidence type="ECO:0000259" key="2">
    <source>
        <dbReference type="Pfam" id="PF00004"/>
    </source>
</evidence>